<evidence type="ECO:0000313" key="3">
    <source>
        <dbReference type="EMBL" id="KAK0481868.1"/>
    </source>
</evidence>
<comment type="caution">
    <text evidence="3">The sequence shown here is derived from an EMBL/GenBank/DDBJ whole genome shotgun (WGS) entry which is preliminary data.</text>
</comment>
<evidence type="ECO:0000259" key="2">
    <source>
        <dbReference type="Pfam" id="PF24852"/>
    </source>
</evidence>
<feature type="domain" description="DUF7726" evidence="2">
    <location>
        <begin position="76"/>
        <end position="150"/>
    </location>
</feature>
<dbReference type="PANTHER" id="PTHR42339:SF1">
    <property type="entry name" value="HISTONE H1"/>
    <property type="match status" value="1"/>
</dbReference>
<feature type="compositionally biased region" description="Basic and acidic residues" evidence="1">
    <location>
        <begin position="1"/>
        <end position="16"/>
    </location>
</feature>
<proteinExistence type="predicted"/>
<dbReference type="Proteomes" id="UP001175227">
    <property type="component" value="Unassembled WGS sequence"/>
</dbReference>
<sequence length="179" mass="20200">MPPKRKSDVDLDEYKSEASTSVKENDASYEPKNKKARTSGASEKTASLTKAKAKESKEPVRWQDVKFDDGDEDGTVPVYDDCAEVRRKIVLLQKTPGWKVTQWLRDIGGINNNSYSRFMKEKGKTGGASNGTYYAAYVYFEKVRIAEGRKKTPTRIKHEAELPHGYPLERAGGWVFTGR</sequence>
<keyword evidence="4" id="KW-1185">Reference proteome</keyword>
<dbReference type="EMBL" id="JAUEPR010000008">
    <property type="protein sequence ID" value="KAK0481868.1"/>
    <property type="molecule type" value="Genomic_DNA"/>
</dbReference>
<protein>
    <recommendedName>
        <fullName evidence="2">DUF7726 domain-containing protein</fullName>
    </recommendedName>
</protein>
<evidence type="ECO:0000313" key="4">
    <source>
        <dbReference type="Proteomes" id="UP001175227"/>
    </source>
</evidence>
<dbReference type="PANTHER" id="PTHR42339">
    <property type="entry name" value="HISTONE H1"/>
    <property type="match status" value="1"/>
</dbReference>
<feature type="compositionally biased region" description="Basic and acidic residues" evidence="1">
    <location>
        <begin position="23"/>
        <end position="33"/>
    </location>
</feature>
<feature type="region of interest" description="Disordered" evidence="1">
    <location>
        <begin position="1"/>
        <end position="60"/>
    </location>
</feature>
<reference evidence="3" key="1">
    <citation type="submission" date="2023-06" db="EMBL/GenBank/DDBJ databases">
        <authorList>
            <consortium name="Lawrence Berkeley National Laboratory"/>
            <person name="Ahrendt S."/>
            <person name="Sahu N."/>
            <person name="Indic B."/>
            <person name="Wong-Bajracharya J."/>
            <person name="Merenyi Z."/>
            <person name="Ke H.-M."/>
            <person name="Monk M."/>
            <person name="Kocsube S."/>
            <person name="Drula E."/>
            <person name="Lipzen A."/>
            <person name="Balint B."/>
            <person name="Henrissat B."/>
            <person name="Andreopoulos B."/>
            <person name="Martin F.M."/>
            <person name="Harder C.B."/>
            <person name="Rigling D."/>
            <person name="Ford K.L."/>
            <person name="Foster G.D."/>
            <person name="Pangilinan J."/>
            <person name="Papanicolaou A."/>
            <person name="Barry K."/>
            <person name="LaButti K."/>
            <person name="Viragh M."/>
            <person name="Koriabine M."/>
            <person name="Yan M."/>
            <person name="Riley R."/>
            <person name="Champramary S."/>
            <person name="Plett K.L."/>
            <person name="Tsai I.J."/>
            <person name="Slot J."/>
            <person name="Sipos G."/>
            <person name="Plett J."/>
            <person name="Nagy L.G."/>
            <person name="Grigoriev I.V."/>
        </authorList>
    </citation>
    <scope>NUCLEOTIDE SEQUENCE</scope>
    <source>
        <strain evidence="3">ICMP 16352</strain>
    </source>
</reference>
<accession>A0AA39PEI2</accession>
<dbReference type="AlphaFoldDB" id="A0AA39PEI2"/>
<dbReference type="Pfam" id="PF24852">
    <property type="entry name" value="DUF7726"/>
    <property type="match status" value="1"/>
</dbReference>
<gene>
    <name evidence="3" type="ORF">IW261DRAFT_1563156</name>
</gene>
<evidence type="ECO:0000256" key="1">
    <source>
        <dbReference type="SAM" id="MobiDB-lite"/>
    </source>
</evidence>
<feature type="compositionally biased region" description="Polar residues" evidence="1">
    <location>
        <begin position="39"/>
        <end position="48"/>
    </location>
</feature>
<name>A0AA39PEI2_9AGAR</name>
<organism evidence="3 4">
    <name type="scientific">Armillaria novae-zelandiae</name>
    <dbReference type="NCBI Taxonomy" id="153914"/>
    <lineage>
        <taxon>Eukaryota</taxon>
        <taxon>Fungi</taxon>
        <taxon>Dikarya</taxon>
        <taxon>Basidiomycota</taxon>
        <taxon>Agaricomycotina</taxon>
        <taxon>Agaricomycetes</taxon>
        <taxon>Agaricomycetidae</taxon>
        <taxon>Agaricales</taxon>
        <taxon>Marasmiineae</taxon>
        <taxon>Physalacriaceae</taxon>
        <taxon>Armillaria</taxon>
    </lineage>
</organism>
<dbReference type="InterPro" id="IPR056143">
    <property type="entry name" value="DUF7726"/>
</dbReference>